<evidence type="ECO:0000256" key="1">
    <source>
        <dbReference type="SAM" id="SignalP"/>
    </source>
</evidence>
<sequence length="54" mass="6409">MNETTKTSNKLHFWLMRMWSVSAVVLLDDRVYSDFFFSSIKLSRCGEEKLKGLY</sequence>
<evidence type="ECO:0000313" key="3">
    <source>
        <dbReference type="Proteomes" id="UP001176961"/>
    </source>
</evidence>
<evidence type="ECO:0000313" key="2">
    <source>
        <dbReference type="EMBL" id="CAJ0597044.1"/>
    </source>
</evidence>
<reference evidence="2" key="1">
    <citation type="submission" date="2023-07" db="EMBL/GenBank/DDBJ databases">
        <authorList>
            <consortium name="CYATHOMIX"/>
        </authorList>
    </citation>
    <scope>NUCLEOTIDE SEQUENCE</scope>
    <source>
        <strain evidence="2">N/A</strain>
    </source>
</reference>
<comment type="caution">
    <text evidence="2">The sequence shown here is derived from an EMBL/GenBank/DDBJ whole genome shotgun (WGS) entry which is preliminary data.</text>
</comment>
<keyword evidence="3" id="KW-1185">Reference proteome</keyword>
<dbReference type="EMBL" id="CATQJL010000223">
    <property type="protein sequence ID" value="CAJ0597044.1"/>
    <property type="molecule type" value="Genomic_DNA"/>
</dbReference>
<name>A0AA36GRZ7_CYLNA</name>
<feature type="chain" id="PRO_5041439757" evidence="1">
    <location>
        <begin position="24"/>
        <end position="54"/>
    </location>
</feature>
<accession>A0AA36GRZ7</accession>
<dbReference type="Proteomes" id="UP001176961">
    <property type="component" value="Unassembled WGS sequence"/>
</dbReference>
<keyword evidence="1" id="KW-0732">Signal</keyword>
<dbReference type="AlphaFoldDB" id="A0AA36GRZ7"/>
<proteinExistence type="predicted"/>
<organism evidence="2 3">
    <name type="scientific">Cylicocyclus nassatus</name>
    <name type="common">Nematode worm</name>
    <dbReference type="NCBI Taxonomy" id="53992"/>
    <lineage>
        <taxon>Eukaryota</taxon>
        <taxon>Metazoa</taxon>
        <taxon>Ecdysozoa</taxon>
        <taxon>Nematoda</taxon>
        <taxon>Chromadorea</taxon>
        <taxon>Rhabditida</taxon>
        <taxon>Rhabditina</taxon>
        <taxon>Rhabditomorpha</taxon>
        <taxon>Strongyloidea</taxon>
        <taxon>Strongylidae</taxon>
        <taxon>Cylicocyclus</taxon>
    </lineage>
</organism>
<feature type="signal peptide" evidence="1">
    <location>
        <begin position="1"/>
        <end position="23"/>
    </location>
</feature>
<gene>
    <name evidence="2" type="ORF">CYNAS_LOCUS9027</name>
</gene>
<feature type="non-terminal residue" evidence="2">
    <location>
        <position position="54"/>
    </location>
</feature>
<protein>
    <submittedName>
        <fullName evidence="2">Uncharacterized protein</fullName>
    </submittedName>
</protein>